<feature type="chain" id="PRO_5036721839" evidence="3">
    <location>
        <begin position="16"/>
        <end position="242"/>
    </location>
</feature>
<dbReference type="EMBL" id="BNBA01000017">
    <property type="protein sequence ID" value="GHH55189.1"/>
    <property type="molecule type" value="Genomic_DNA"/>
</dbReference>
<reference evidence="4" key="2">
    <citation type="submission" date="2020-09" db="EMBL/GenBank/DDBJ databases">
        <authorList>
            <person name="Sun Q."/>
            <person name="Ohkuma M."/>
        </authorList>
    </citation>
    <scope>NUCLEOTIDE SEQUENCE</scope>
    <source>
        <strain evidence="4">JCM 13306</strain>
    </source>
</reference>
<name>A0A919F994_9XANT</name>
<dbReference type="Gene3D" id="2.60.120.180">
    <property type="match status" value="1"/>
</dbReference>
<dbReference type="GO" id="GO:0000272">
    <property type="term" value="P:polysaccharide catabolic process"/>
    <property type="evidence" value="ECO:0007669"/>
    <property type="project" value="UniProtKB-KW"/>
</dbReference>
<comment type="caution">
    <text evidence="4">The sequence shown here is derived from an EMBL/GenBank/DDBJ whole genome shotgun (WGS) entry which is preliminary data.</text>
</comment>
<dbReference type="PANTHER" id="PTHR34002">
    <property type="entry name" value="BLR1656 PROTEIN"/>
    <property type="match status" value="1"/>
</dbReference>
<comment type="similarity">
    <text evidence="1 2">Belongs to the glycosyl hydrolase 12 (cellulase H) family.</text>
</comment>
<dbReference type="InterPro" id="IPR013320">
    <property type="entry name" value="ConA-like_dom_sf"/>
</dbReference>
<sequence>MLALALAALAPAAWAGPYKVFGNHYAWVNNFNDPNNVMQGSFGTGSLPEMTVTFNYSTNNLYGYPAIVRGWHYDWNPTSDTLFPKRVSTINSIPVTFGYQAGGTNLGGDFAYDMFFRWDTNKGTPQLEVMIWGDHNSWPIGTQTGTRVISAGGRTFDLWEGYNSGAGYYVYTFIPTGTAGQANLATSGSLNLDVKPFLNWLHANRSQDGRYNNSMYLHVVEAGFEVVRGNGWAYFNATINAN</sequence>
<accession>A0A919F994</accession>
<protein>
    <submittedName>
        <fullName evidence="4">Cellulase</fullName>
    </submittedName>
</protein>
<dbReference type="InterPro" id="IPR013319">
    <property type="entry name" value="GH11/12"/>
</dbReference>
<keyword evidence="2" id="KW-0378">Hydrolase</keyword>
<keyword evidence="2" id="KW-0119">Carbohydrate metabolism</keyword>
<organism evidence="4 5">
    <name type="scientific">Xanthomonas boreopolis</name>
    <dbReference type="NCBI Taxonomy" id="86183"/>
    <lineage>
        <taxon>Bacteria</taxon>
        <taxon>Pseudomonadati</taxon>
        <taxon>Pseudomonadota</taxon>
        <taxon>Gammaproteobacteria</taxon>
        <taxon>Lysobacterales</taxon>
        <taxon>Lysobacteraceae</taxon>
        <taxon>Xanthomonas</taxon>
    </lineage>
</organism>
<dbReference type="PANTHER" id="PTHR34002:SF9">
    <property type="entry name" value="XYLOGLUCAN-SPECIFIC ENDO-BETA-1,4-GLUCANASE A"/>
    <property type="match status" value="1"/>
</dbReference>
<keyword evidence="5" id="KW-1185">Reference proteome</keyword>
<dbReference type="Proteomes" id="UP000623958">
    <property type="component" value="Unassembled WGS sequence"/>
</dbReference>
<dbReference type="Pfam" id="PF01670">
    <property type="entry name" value="Glyco_hydro_12"/>
    <property type="match status" value="1"/>
</dbReference>
<reference evidence="4" key="1">
    <citation type="journal article" date="2014" name="Int. J. Syst. Evol. Microbiol.">
        <title>Complete genome sequence of Corynebacterium casei LMG S-19264T (=DSM 44701T), isolated from a smear-ripened cheese.</title>
        <authorList>
            <consortium name="US DOE Joint Genome Institute (JGI-PGF)"/>
            <person name="Walter F."/>
            <person name="Albersmeier A."/>
            <person name="Kalinowski J."/>
            <person name="Ruckert C."/>
        </authorList>
    </citation>
    <scope>NUCLEOTIDE SEQUENCE</scope>
    <source>
        <strain evidence="4">JCM 13306</strain>
    </source>
</reference>
<evidence type="ECO:0000256" key="2">
    <source>
        <dbReference type="RuleBase" id="RU361163"/>
    </source>
</evidence>
<dbReference type="AlphaFoldDB" id="A0A919F994"/>
<dbReference type="InterPro" id="IPR002594">
    <property type="entry name" value="GH12"/>
</dbReference>
<dbReference type="SUPFAM" id="SSF49899">
    <property type="entry name" value="Concanavalin A-like lectins/glucanases"/>
    <property type="match status" value="1"/>
</dbReference>
<proteinExistence type="inferred from homology"/>
<dbReference type="GO" id="GO:0008810">
    <property type="term" value="F:cellulase activity"/>
    <property type="evidence" value="ECO:0007669"/>
    <property type="project" value="InterPro"/>
</dbReference>
<keyword evidence="3" id="KW-0732">Signal</keyword>
<keyword evidence="2" id="KW-0326">Glycosidase</keyword>
<evidence type="ECO:0000256" key="3">
    <source>
        <dbReference type="SAM" id="SignalP"/>
    </source>
</evidence>
<evidence type="ECO:0000313" key="5">
    <source>
        <dbReference type="Proteomes" id="UP000623958"/>
    </source>
</evidence>
<evidence type="ECO:0000313" key="4">
    <source>
        <dbReference type="EMBL" id="GHH55189.1"/>
    </source>
</evidence>
<keyword evidence="2" id="KW-0624">Polysaccharide degradation</keyword>
<evidence type="ECO:0000256" key="1">
    <source>
        <dbReference type="ARBA" id="ARBA00005519"/>
    </source>
</evidence>
<gene>
    <name evidence="4" type="primary">celS</name>
    <name evidence="4" type="ORF">GCM10009090_23080</name>
</gene>
<feature type="signal peptide" evidence="3">
    <location>
        <begin position="1"/>
        <end position="15"/>
    </location>
</feature>